<evidence type="ECO:0000313" key="2">
    <source>
        <dbReference type="Proteomes" id="UP000662747"/>
    </source>
</evidence>
<protein>
    <recommendedName>
        <fullName evidence="3">Lipoprotein</fullName>
    </recommendedName>
</protein>
<dbReference type="PROSITE" id="PS51257">
    <property type="entry name" value="PROKAR_LIPOPROTEIN"/>
    <property type="match status" value="1"/>
</dbReference>
<dbReference type="EMBL" id="CP071090">
    <property type="protein sequence ID" value="QSQ26610.1"/>
    <property type="molecule type" value="Genomic_DNA"/>
</dbReference>
<evidence type="ECO:0008006" key="3">
    <source>
        <dbReference type="Google" id="ProtNLM"/>
    </source>
</evidence>
<organism evidence="1 2">
    <name type="scientific">Pyxidicoccus parkwayensis</name>
    <dbReference type="NCBI Taxonomy" id="2813578"/>
    <lineage>
        <taxon>Bacteria</taxon>
        <taxon>Pseudomonadati</taxon>
        <taxon>Myxococcota</taxon>
        <taxon>Myxococcia</taxon>
        <taxon>Myxococcales</taxon>
        <taxon>Cystobacterineae</taxon>
        <taxon>Myxococcaceae</taxon>
        <taxon>Pyxidicoccus</taxon>
    </lineage>
</organism>
<reference evidence="1 2" key="1">
    <citation type="submission" date="2021-02" db="EMBL/GenBank/DDBJ databases">
        <title>De Novo genome assembly of isolated myxobacteria.</title>
        <authorList>
            <person name="Stevens D.C."/>
        </authorList>
    </citation>
    <scope>NUCLEOTIDE SEQUENCE [LARGE SCALE GENOMIC DNA]</scope>
    <source>
        <strain evidence="2">SCPEA02</strain>
    </source>
</reference>
<name>A0ABX7P875_9BACT</name>
<gene>
    <name evidence="1" type="ORF">JY651_17475</name>
</gene>
<dbReference type="Proteomes" id="UP000662747">
    <property type="component" value="Chromosome"/>
</dbReference>
<keyword evidence="2" id="KW-1185">Reference proteome</keyword>
<accession>A0ABX7P875</accession>
<sequence>MSLHAKYFTALLGSLVMVGTGCGTSADVGGTDEVAVGSSESALEPGPGPCPMGNELITSELLTSASIPSLSALERAQIVRAVQESAHTDVTTIEEAFSRVDDHVFNRWVRRDSYTNQFYVEIEYGAGDNSYGAYLYWGTAQVAAAIHDGFPEECGPSVFNYDLGDTAPECQGFLTYVNTATFAQLDAYLPSNVAQAIVSARAAQPFGSVASVVAVNGVAEVRLQQLFTAAKTGGYVGATCSGIYDEVALSTAEAAALVDFVNEANWEEIRGTLSFLINETVVSTLTVTRPYASVVAVSNTTGVGNAVFRSLRNAATRWRPFEQLVGKVNAINRPDAQTRLDQHFDWRPIIAGAEDERMSSMECFGIDPALLPQGATLRPNLANGSEVLNVVSNAVASSGVSASFNPAPGLTDFGFRSANHSFLGCYIHYHPSPWVYDSKVFFVDMQNGASILVSQHYVE</sequence>
<dbReference type="RefSeq" id="WP_206728155.1">
    <property type="nucleotide sequence ID" value="NZ_CP071090.1"/>
</dbReference>
<proteinExistence type="predicted"/>
<evidence type="ECO:0000313" key="1">
    <source>
        <dbReference type="EMBL" id="QSQ26610.1"/>
    </source>
</evidence>